<evidence type="ECO:0000256" key="3">
    <source>
        <dbReference type="ARBA" id="ARBA00022729"/>
    </source>
</evidence>
<sequence length="256" mass="29976">MDFKRILAVCLILGLSVVLTQTEAKKKRRSSSRNKLDLLSDERLCMRKKCGRKPKGSWCQVLTKNGKRRPTCVCPEECDANEAAPVCSVYGRQYDNKCFLHLEACKKKRKINVAYEGPCIASQTKCHSEQLREFPFRLMDWFVHLKDTDEFGSIDPRKSFPRTKTKQEREELAMWKFESLDKNNDEGLTNKELKRFRFALMPMEHCAKDFFKKCDANKNKKVELSEWKSCLVDQGWEWYQERIGVAVENTPDIDIQ</sequence>
<evidence type="ECO:0000313" key="11">
    <source>
        <dbReference type="Proteomes" id="UP001642483"/>
    </source>
</evidence>
<feature type="domain" description="EF-hand" evidence="8">
    <location>
        <begin position="202"/>
        <end position="237"/>
    </location>
</feature>
<keyword evidence="3 7" id="KW-0732">Signal</keyword>
<dbReference type="PANTHER" id="PTHR13866:SF31">
    <property type="entry name" value="SPARC-LIKE 2"/>
    <property type="match status" value="1"/>
</dbReference>
<evidence type="ECO:0000313" key="10">
    <source>
        <dbReference type="EMBL" id="CAK8679314.1"/>
    </source>
</evidence>
<protein>
    <recommendedName>
        <fullName evidence="12">SPARC</fullName>
    </recommendedName>
</protein>
<keyword evidence="2" id="KW-0964">Secreted</keyword>
<organism evidence="10 11">
    <name type="scientific">Clavelina lepadiformis</name>
    <name type="common">Light-bulb sea squirt</name>
    <name type="synonym">Ascidia lepadiformis</name>
    <dbReference type="NCBI Taxonomy" id="159417"/>
    <lineage>
        <taxon>Eukaryota</taxon>
        <taxon>Metazoa</taxon>
        <taxon>Chordata</taxon>
        <taxon>Tunicata</taxon>
        <taxon>Ascidiacea</taxon>
        <taxon>Aplousobranchia</taxon>
        <taxon>Clavelinidae</taxon>
        <taxon>Clavelina</taxon>
    </lineage>
</organism>
<name>A0ABP0FI54_CLALP</name>
<dbReference type="InterPro" id="IPR018247">
    <property type="entry name" value="EF_Hand_1_Ca_BS"/>
</dbReference>
<evidence type="ECO:0000256" key="7">
    <source>
        <dbReference type="SAM" id="SignalP"/>
    </source>
</evidence>
<comment type="caution">
    <text evidence="10">The sequence shown here is derived from an EMBL/GenBank/DDBJ whole genome shotgun (WGS) entry which is preliminary data.</text>
</comment>
<gene>
    <name evidence="10" type="ORF">CVLEPA_LOCUS9562</name>
</gene>
<evidence type="ECO:0000256" key="6">
    <source>
        <dbReference type="ARBA" id="ARBA00023180"/>
    </source>
</evidence>
<feature type="chain" id="PRO_5046532732" description="SPARC" evidence="7">
    <location>
        <begin position="25"/>
        <end position="256"/>
    </location>
</feature>
<dbReference type="SUPFAM" id="SSF47473">
    <property type="entry name" value="EF-hand"/>
    <property type="match status" value="1"/>
</dbReference>
<dbReference type="Gene3D" id="1.10.238.10">
    <property type="entry name" value="EF-hand"/>
    <property type="match status" value="1"/>
</dbReference>
<evidence type="ECO:0000259" key="8">
    <source>
        <dbReference type="PROSITE" id="PS50222"/>
    </source>
</evidence>
<proteinExistence type="predicted"/>
<dbReference type="PANTHER" id="PTHR13866">
    <property type="entry name" value="SPARC OSTEONECTIN"/>
    <property type="match status" value="1"/>
</dbReference>
<keyword evidence="6" id="KW-0325">Glycoprotein</keyword>
<evidence type="ECO:0000256" key="2">
    <source>
        <dbReference type="ARBA" id="ARBA00022525"/>
    </source>
</evidence>
<dbReference type="Pfam" id="PF07648">
    <property type="entry name" value="Kazal_2"/>
    <property type="match status" value="1"/>
</dbReference>
<comment type="subcellular location">
    <subcellularLocation>
        <location evidence="1">Secreted</location>
    </subcellularLocation>
</comment>
<dbReference type="CDD" id="cd00104">
    <property type="entry name" value="KAZAL_FS"/>
    <property type="match status" value="1"/>
</dbReference>
<dbReference type="InterPro" id="IPR019577">
    <property type="entry name" value="SPARC/Testican_Ca-bd-dom"/>
</dbReference>
<dbReference type="Gene3D" id="3.30.60.30">
    <property type="match status" value="1"/>
</dbReference>
<dbReference type="InterPro" id="IPR002048">
    <property type="entry name" value="EF_hand_dom"/>
</dbReference>
<dbReference type="InterPro" id="IPR036058">
    <property type="entry name" value="Kazal_dom_sf"/>
</dbReference>
<dbReference type="PROSITE" id="PS50222">
    <property type="entry name" value="EF_HAND_2"/>
    <property type="match status" value="1"/>
</dbReference>
<dbReference type="CDD" id="cd00252">
    <property type="entry name" value="EFh_SPARC_EC"/>
    <property type="match status" value="1"/>
</dbReference>
<dbReference type="InterPro" id="IPR011992">
    <property type="entry name" value="EF-hand-dom_pair"/>
</dbReference>
<keyword evidence="11" id="KW-1185">Reference proteome</keyword>
<keyword evidence="5" id="KW-1015">Disulfide bond</keyword>
<evidence type="ECO:0000259" key="9">
    <source>
        <dbReference type="PROSITE" id="PS51465"/>
    </source>
</evidence>
<dbReference type="EMBL" id="CAWYQH010000057">
    <property type="protein sequence ID" value="CAK8679314.1"/>
    <property type="molecule type" value="Genomic_DNA"/>
</dbReference>
<evidence type="ECO:0000256" key="5">
    <source>
        <dbReference type="ARBA" id="ARBA00023157"/>
    </source>
</evidence>
<dbReference type="SMART" id="SM00280">
    <property type="entry name" value="KAZAL"/>
    <property type="match status" value="1"/>
</dbReference>
<feature type="signal peptide" evidence="7">
    <location>
        <begin position="1"/>
        <end position="24"/>
    </location>
</feature>
<evidence type="ECO:0000256" key="4">
    <source>
        <dbReference type="ARBA" id="ARBA00022837"/>
    </source>
</evidence>
<dbReference type="PROSITE" id="PS00018">
    <property type="entry name" value="EF_HAND_1"/>
    <property type="match status" value="1"/>
</dbReference>
<dbReference type="Proteomes" id="UP001642483">
    <property type="component" value="Unassembled WGS sequence"/>
</dbReference>
<dbReference type="SUPFAM" id="SSF100895">
    <property type="entry name" value="Kazal-type serine protease inhibitors"/>
    <property type="match status" value="1"/>
</dbReference>
<dbReference type="PROSITE" id="PS51465">
    <property type="entry name" value="KAZAL_2"/>
    <property type="match status" value="1"/>
</dbReference>
<feature type="domain" description="Kazal-like" evidence="9">
    <location>
        <begin position="66"/>
        <end position="121"/>
    </location>
</feature>
<keyword evidence="4" id="KW-0106">Calcium</keyword>
<reference evidence="10 11" key="1">
    <citation type="submission" date="2024-02" db="EMBL/GenBank/DDBJ databases">
        <authorList>
            <person name="Daric V."/>
            <person name="Darras S."/>
        </authorList>
    </citation>
    <scope>NUCLEOTIDE SEQUENCE [LARGE SCALE GENOMIC DNA]</scope>
</reference>
<dbReference type="InterPro" id="IPR002350">
    <property type="entry name" value="Kazal_dom"/>
</dbReference>
<accession>A0ABP0FI54</accession>
<evidence type="ECO:0008006" key="12">
    <source>
        <dbReference type="Google" id="ProtNLM"/>
    </source>
</evidence>
<evidence type="ECO:0000256" key="1">
    <source>
        <dbReference type="ARBA" id="ARBA00004613"/>
    </source>
</evidence>
<dbReference type="Pfam" id="PF10591">
    <property type="entry name" value="SPARC_Ca_bdg"/>
    <property type="match status" value="1"/>
</dbReference>